<dbReference type="GO" id="GO:0006338">
    <property type="term" value="P:chromatin remodeling"/>
    <property type="evidence" value="ECO:0007669"/>
    <property type="project" value="UniProtKB-ARBA"/>
</dbReference>
<reference evidence="3" key="1">
    <citation type="submission" date="2022-07" db="EMBL/GenBank/DDBJ databases">
        <title>Genome Sequence of Physisporinus lineatus.</title>
        <authorList>
            <person name="Buettner E."/>
        </authorList>
    </citation>
    <scope>NUCLEOTIDE SEQUENCE</scope>
    <source>
        <strain evidence="3">VT162</strain>
    </source>
</reference>
<evidence type="ECO:0000256" key="1">
    <source>
        <dbReference type="SAM" id="MobiDB-lite"/>
    </source>
</evidence>
<protein>
    <recommendedName>
        <fullName evidence="2">Chromo domain-containing protein</fullName>
    </recommendedName>
</protein>
<dbReference type="SUPFAM" id="SSF54160">
    <property type="entry name" value="Chromo domain-like"/>
    <property type="match status" value="1"/>
</dbReference>
<gene>
    <name evidence="3" type="ORF">NLI96_g11164</name>
</gene>
<feature type="compositionally biased region" description="Low complexity" evidence="1">
    <location>
        <begin position="394"/>
        <end position="409"/>
    </location>
</feature>
<proteinExistence type="predicted"/>
<name>A0AAD5UWI2_9APHY</name>
<evidence type="ECO:0000313" key="3">
    <source>
        <dbReference type="EMBL" id="KAJ3476431.1"/>
    </source>
</evidence>
<dbReference type="EMBL" id="JANAWD010000708">
    <property type="protein sequence ID" value="KAJ3476431.1"/>
    <property type="molecule type" value="Genomic_DNA"/>
</dbReference>
<dbReference type="InterPro" id="IPR016197">
    <property type="entry name" value="Chromo-like_dom_sf"/>
</dbReference>
<keyword evidence="4" id="KW-1185">Reference proteome</keyword>
<sequence length="424" mass="46476">MGPYLIIKDFRNNSYQLDLPSRLKCRGIHDVFHSLLLRVNEPNDDRLFPGRADNQIFELEDQEGEWAIEKIIGHKGKGRSAIFECHWKTGDRTWVPHDLIAHLGALAAYLEALDLEDIDSLDDETGVLPPDDPQIFIGHLCMVSPQNSRNLKTSHSSPVNTSLSHSLANSLPTMSATFDPSSTRAVRNSLQVLDTDANKYHFFHNSQLHAIFIHDQCLHSGKFQSAQIGSGPAHHGDGPPFLNLNQFAPKPVIHKTDQKIREERVQRGSMMLVLENLLDEGGDLFRKGGKRRFKAGEGRNFFMGKKHKHSFIIIPLDSDDELEGASEPSAPVPTTTTTSFSSNPPPTGITAAQPAPTKSASATPASADNIMGAEAQPGPSSSIDKLKFKKTRSSKAASSGKGKKPAGASDTDELMDYHTGEEGY</sequence>
<accession>A0AAD5UWI2</accession>
<feature type="compositionally biased region" description="Low complexity" evidence="1">
    <location>
        <begin position="326"/>
        <end position="342"/>
    </location>
</feature>
<comment type="caution">
    <text evidence="3">The sequence shown here is derived from an EMBL/GenBank/DDBJ whole genome shotgun (WGS) entry which is preliminary data.</text>
</comment>
<dbReference type="Proteomes" id="UP001212997">
    <property type="component" value="Unassembled WGS sequence"/>
</dbReference>
<evidence type="ECO:0000313" key="4">
    <source>
        <dbReference type="Proteomes" id="UP001212997"/>
    </source>
</evidence>
<dbReference type="CDD" id="cd00024">
    <property type="entry name" value="CD_CSD"/>
    <property type="match status" value="1"/>
</dbReference>
<dbReference type="AlphaFoldDB" id="A0AAD5UWI2"/>
<feature type="domain" description="Chromo" evidence="2">
    <location>
        <begin position="65"/>
        <end position="114"/>
    </location>
</feature>
<feature type="compositionally biased region" description="Low complexity" evidence="1">
    <location>
        <begin position="350"/>
        <end position="367"/>
    </location>
</feature>
<feature type="region of interest" description="Disordered" evidence="1">
    <location>
        <begin position="321"/>
        <end position="424"/>
    </location>
</feature>
<evidence type="ECO:0000259" key="2">
    <source>
        <dbReference type="SMART" id="SM00298"/>
    </source>
</evidence>
<dbReference type="InterPro" id="IPR000953">
    <property type="entry name" value="Chromo/chromo_shadow_dom"/>
</dbReference>
<feature type="compositionally biased region" description="Basic and acidic residues" evidence="1">
    <location>
        <begin position="415"/>
        <end position="424"/>
    </location>
</feature>
<organism evidence="3 4">
    <name type="scientific">Meripilus lineatus</name>
    <dbReference type="NCBI Taxonomy" id="2056292"/>
    <lineage>
        <taxon>Eukaryota</taxon>
        <taxon>Fungi</taxon>
        <taxon>Dikarya</taxon>
        <taxon>Basidiomycota</taxon>
        <taxon>Agaricomycotina</taxon>
        <taxon>Agaricomycetes</taxon>
        <taxon>Polyporales</taxon>
        <taxon>Meripilaceae</taxon>
        <taxon>Meripilus</taxon>
    </lineage>
</organism>
<dbReference type="SMART" id="SM00298">
    <property type="entry name" value="CHROMO"/>
    <property type="match status" value="1"/>
</dbReference>